<dbReference type="GO" id="GO:0003677">
    <property type="term" value="F:DNA binding"/>
    <property type="evidence" value="ECO:0007669"/>
    <property type="project" value="UniProtKB-KW"/>
</dbReference>
<sequence>MWHSYNPPLSIKGNKLDADAYADEVGPSAGRPLNLRQIEVFRAIMMSGSISGAGRMLHVSQPAVSRVLALTESRLGYRLFERVKSRLSPTAEARRLYAEVEQVYGGIQRVNDLAASLGQSGAGMLKIVASASFGQRLIPMALERFRGRNADARVDYRSVTFDELAAYFLSGQADIGISMQPPDHPNLTSIRLAQVPVVCVMPKSHPLATHEVVRPEDFASAAWIGYPRDTPLGRALQPFFGDGPRCAAAVEVHSPVTACSFVQQGLGPALVDAWCVTPDQAAHMVLRPIEPQACVEIWATHSNLSAPPLLARRFLAAVKKTLEGVAQPGLTGAPDED</sequence>
<dbReference type="InterPro" id="IPR036388">
    <property type="entry name" value="WH-like_DNA-bd_sf"/>
</dbReference>
<dbReference type="SUPFAM" id="SSF53850">
    <property type="entry name" value="Periplasmic binding protein-like II"/>
    <property type="match status" value="1"/>
</dbReference>
<dbReference type="Proteomes" id="UP000252124">
    <property type="component" value="Unassembled WGS sequence"/>
</dbReference>
<evidence type="ECO:0000256" key="3">
    <source>
        <dbReference type="ARBA" id="ARBA00023125"/>
    </source>
</evidence>
<dbReference type="PANTHER" id="PTHR30427:SF1">
    <property type="entry name" value="TRANSCRIPTIONAL ACTIVATOR PROTEIN LYSR"/>
    <property type="match status" value="1"/>
</dbReference>
<dbReference type="InterPro" id="IPR000847">
    <property type="entry name" value="LysR_HTH_N"/>
</dbReference>
<keyword evidence="3 6" id="KW-0238">DNA-binding</keyword>
<dbReference type="PROSITE" id="PS50931">
    <property type="entry name" value="HTH_LYSR"/>
    <property type="match status" value="1"/>
</dbReference>
<proteinExistence type="inferred from homology"/>
<feature type="domain" description="HTH lysR-type" evidence="5">
    <location>
        <begin position="33"/>
        <end position="90"/>
    </location>
</feature>
<evidence type="ECO:0000313" key="7">
    <source>
        <dbReference type="Proteomes" id="UP000252124"/>
    </source>
</evidence>
<dbReference type="Gene3D" id="1.10.10.10">
    <property type="entry name" value="Winged helix-like DNA-binding domain superfamily/Winged helix DNA-binding domain"/>
    <property type="match status" value="1"/>
</dbReference>
<comment type="similarity">
    <text evidence="1">Belongs to the LysR transcriptional regulatory family.</text>
</comment>
<reference evidence="6 7" key="1">
    <citation type="submission" date="2018-06" db="EMBL/GenBank/DDBJ databases">
        <title>Genomic Encyclopedia of Type Strains, Phase III (KMG-III): the genomes of soil and plant-associated and newly described type strains.</title>
        <authorList>
            <person name="Whitman W."/>
        </authorList>
    </citation>
    <scope>NUCLEOTIDE SEQUENCE [LARGE SCALE GENOMIC DNA]</scope>
    <source>
        <strain evidence="6 7">CECT 7342</strain>
    </source>
</reference>
<comment type="caution">
    <text evidence="6">The sequence shown here is derived from an EMBL/GenBank/DDBJ whole genome shotgun (WGS) entry which is preliminary data.</text>
</comment>
<keyword evidence="2" id="KW-0805">Transcription regulation</keyword>
<dbReference type="PRINTS" id="PR00039">
    <property type="entry name" value="HTHLYSR"/>
</dbReference>
<dbReference type="Gene3D" id="3.40.190.290">
    <property type="match status" value="1"/>
</dbReference>
<dbReference type="SUPFAM" id="SSF46785">
    <property type="entry name" value="Winged helix' DNA-binding domain"/>
    <property type="match status" value="1"/>
</dbReference>
<dbReference type="EMBL" id="QNRM01000001">
    <property type="protein sequence ID" value="RBP24371.1"/>
    <property type="molecule type" value="Genomic_DNA"/>
</dbReference>
<evidence type="ECO:0000259" key="5">
    <source>
        <dbReference type="PROSITE" id="PS50931"/>
    </source>
</evidence>
<evidence type="ECO:0000256" key="2">
    <source>
        <dbReference type="ARBA" id="ARBA00023015"/>
    </source>
</evidence>
<accession>A0ABX9GIJ4</accession>
<keyword evidence="4" id="KW-0804">Transcription</keyword>
<evidence type="ECO:0000313" key="6">
    <source>
        <dbReference type="EMBL" id="RBP24371.1"/>
    </source>
</evidence>
<name>A0ABX9GIJ4_9BURK</name>
<dbReference type="Pfam" id="PF03466">
    <property type="entry name" value="LysR_substrate"/>
    <property type="match status" value="1"/>
</dbReference>
<protein>
    <submittedName>
        <fullName evidence="6">DNA-binding transcriptional LysR family regulator</fullName>
    </submittedName>
</protein>
<dbReference type="Pfam" id="PF00126">
    <property type="entry name" value="HTH_1"/>
    <property type="match status" value="1"/>
</dbReference>
<evidence type="ECO:0000256" key="1">
    <source>
        <dbReference type="ARBA" id="ARBA00009437"/>
    </source>
</evidence>
<evidence type="ECO:0000256" key="4">
    <source>
        <dbReference type="ARBA" id="ARBA00023163"/>
    </source>
</evidence>
<organism evidence="6 7">
    <name type="scientific">Achromobacter marplatensis</name>
    <dbReference type="NCBI Taxonomy" id="470868"/>
    <lineage>
        <taxon>Bacteria</taxon>
        <taxon>Pseudomonadati</taxon>
        <taxon>Pseudomonadota</taxon>
        <taxon>Betaproteobacteria</taxon>
        <taxon>Burkholderiales</taxon>
        <taxon>Alcaligenaceae</taxon>
        <taxon>Achromobacter</taxon>
    </lineage>
</organism>
<dbReference type="InterPro" id="IPR005119">
    <property type="entry name" value="LysR_subst-bd"/>
</dbReference>
<keyword evidence="7" id="KW-1185">Reference proteome</keyword>
<dbReference type="InterPro" id="IPR036390">
    <property type="entry name" value="WH_DNA-bd_sf"/>
</dbReference>
<gene>
    <name evidence="6" type="ORF">DFP87_101881</name>
</gene>
<dbReference type="PANTHER" id="PTHR30427">
    <property type="entry name" value="TRANSCRIPTIONAL ACTIVATOR PROTEIN LYSR"/>
    <property type="match status" value="1"/>
</dbReference>